<keyword evidence="4" id="KW-0735">Signal-anchor</keyword>
<evidence type="ECO:0000256" key="2">
    <source>
        <dbReference type="ARBA" id="ARBA00007727"/>
    </source>
</evidence>
<name>A0A484KRY4_9ASTE</name>
<dbReference type="EMBL" id="OOIL02000693">
    <property type="protein sequence ID" value="VFQ68493.1"/>
    <property type="molecule type" value="Genomic_DNA"/>
</dbReference>
<dbReference type="GO" id="GO:0016020">
    <property type="term" value="C:membrane"/>
    <property type="evidence" value="ECO:0007669"/>
    <property type="project" value="UniProtKB-SubCell"/>
</dbReference>
<gene>
    <name evidence="10" type="ORF">CCAM_LOCUS10269</name>
</gene>
<keyword evidence="11" id="KW-1185">Reference proteome</keyword>
<keyword evidence="5" id="KW-1133">Transmembrane helix</keyword>
<dbReference type="PANTHER" id="PTHR32285:SF247">
    <property type="entry name" value="PROTEIN TRICHOME BIREFRINGENCE-LIKE 19"/>
    <property type="match status" value="1"/>
</dbReference>
<dbReference type="AlphaFoldDB" id="A0A484KRY4"/>
<evidence type="ECO:0000256" key="1">
    <source>
        <dbReference type="ARBA" id="ARBA00004167"/>
    </source>
</evidence>
<evidence type="ECO:0000256" key="4">
    <source>
        <dbReference type="ARBA" id="ARBA00022968"/>
    </source>
</evidence>
<dbReference type="GO" id="GO:0016413">
    <property type="term" value="F:O-acetyltransferase activity"/>
    <property type="evidence" value="ECO:0007669"/>
    <property type="project" value="InterPro"/>
</dbReference>
<feature type="domain" description="Trichome birefringence-like C-terminal" evidence="8">
    <location>
        <begin position="133"/>
        <end position="421"/>
    </location>
</feature>
<evidence type="ECO:0000256" key="7">
    <source>
        <dbReference type="SAM" id="MobiDB-lite"/>
    </source>
</evidence>
<evidence type="ECO:0000256" key="6">
    <source>
        <dbReference type="ARBA" id="ARBA00023136"/>
    </source>
</evidence>
<dbReference type="Pfam" id="PF14416">
    <property type="entry name" value="PMR5N"/>
    <property type="match status" value="1"/>
</dbReference>
<feature type="region of interest" description="Disordered" evidence="7">
    <location>
        <begin position="50"/>
        <end position="72"/>
    </location>
</feature>
<proteinExistence type="inferred from homology"/>
<dbReference type="InterPro" id="IPR025846">
    <property type="entry name" value="TBL_N"/>
</dbReference>
<evidence type="ECO:0000256" key="3">
    <source>
        <dbReference type="ARBA" id="ARBA00022692"/>
    </source>
</evidence>
<organism evidence="10 11">
    <name type="scientific">Cuscuta campestris</name>
    <dbReference type="NCBI Taxonomy" id="132261"/>
    <lineage>
        <taxon>Eukaryota</taxon>
        <taxon>Viridiplantae</taxon>
        <taxon>Streptophyta</taxon>
        <taxon>Embryophyta</taxon>
        <taxon>Tracheophyta</taxon>
        <taxon>Spermatophyta</taxon>
        <taxon>Magnoliopsida</taxon>
        <taxon>eudicotyledons</taxon>
        <taxon>Gunneridae</taxon>
        <taxon>Pentapetalae</taxon>
        <taxon>asterids</taxon>
        <taxon>lamiids</taxon>
        <taxon>Solanales</taxon>
        <taxon>Convolvulaceae</taxon>
        <taxon>Cuscuteae</taxon>
        <taxon>Cuscuta</taxon>
        <taxon>Cuscuta subgen. Grammica</taxon>
        <taxon>Cuscuta sect. Cleistogrammica</taxon>
    </lineage>
</organism>
<comment type="subcellular location">
    <subcellularLocation>
        <location evidence="1">Membrane</location>
        <topology evidence="1">Single-pass membrane protein</topology>
    </subcellularLocation>
</comment>
<evidence type="ECO:0000313" key="10">
    <source>
        <dbReference type="EMBL" id="VFQ68493.1"/>
    </source>
</evidence>
<dbReference type="OrthoDB" id="630188at2759"/>
<feature type="domain" description="Trichome birefringence-like N-terminal" evidence="9">
    <location>
        <begin position="79"/>
        <end position="132"/>
    </location>
</feature>
<dbReference type="InterPro" id="IPR029962">
    <property type="entry name" value="TBL"/>
</dbReference>
<keyword evidence="6" id="KW-0472">Membrane</keyword>
<reference evidence="10 11" key="1">
    <citation type="submission" date="2018-04" db="EMBL/GenBank/DDBJ databases">
        <authorList>
            <person name="Vogel A."/>
        </authorList>
    </citation>
    <scope>NUCLEOTIDE SEQUENCE [LARGE SCALE GENOMIC DNA]</scope>
</reference>
<dbReference type="Pfam" id="PF13839">
    <property type="entry name" value="PC-Esterase"/>
    <property type="match status" value="1"/>
</dbReference>
<protein>
    <submittedName>
        <fullName evidence="10">Uncharacterized protein</fullName>
    </submittedName>
</protein>
<dbReference type="Proteomes" id="UP000595140">
    <property type="component" value="Unassembled WGS sequence"/>
</dbReference>
<dbReference type="GO" id="GO:0005794">
    <property type="term" value="C:Golgi apparatus"/>
    <property type="evidence" value="ECO:0007669"/>
    <property type="project" value="TreeGrafter"/>
</dbReference>
<comment type="similarity">
    <text evidence="2">Belongs to the PC-esterase family. TBL subfamily.</text>
</comment>
<keyword evidence="3" id="KW-0812">Transmembrane</keyword>
<evidence type="ECO:0000259" key="8">
    <source>
        <dbReference type="Pfam" id="PF13839"/>
    </source>
</evidence>
<dbReference type="PANTHER" id="PTHR32285">
    <property type="entry name" value="PROTEIN TRICHOME BIREFRINGENCE-LIKE 9-RELATED"/>
    <property type="match status" value="1"/>
</dbReference>
<evidence type="ECO:0000256" key="5">
    <source>
        <dbReference type="ARBA" id="ARBA00022989"/>
    </source>
</evidence>
<evidence type="ECO:0000259" key="9">
    <source>
        <dbReference type="Pfam" id="PF14416"/>
    </source>
</evidence>
<dbReference type="InterPro" id="IPR026057">
    <property type="entry name" value="TBL_C"/>
</dbReference>
<sequence>MELFPSGKNPSNKKTVPKLFLPLFLAVVVLTAFPLHYTFNRAPTVHELDLFPPSPDRGTGPEPGRNSKAAAPAAEIVDRCDISTGDWVPDPTAAPSYSNETCWEIQDTQNCKMFGRPDDGYLRWRWKPDGCDLPVFDPVEFLELVRGKALAFVGDSIARNHMQSLVCLLSRITYPLDISNTNDNRRSLVYRDYDFNITLFWSPYLVKTGVTYSESNKNNPFDLYLDEFDESWTTKIKDFDYVIINAGHWFFRPTRFYLEGKLVGCLYCWDPNVTQLTSGFSYRRAVKTAFRAVKNNFKGVAFLRTFTPQHYENGPWDNGGECARTEPFRRNDSAALAHQFKSDIYDIQREEFGVAEEEGRRNSNGVVRLRLFDVTQAMLLRPDGHPNRYGHPQNPNITYHNDCIHWCLPGPIDTWGDFFMELLKREGTQDRGPSTR</sequence>
<accession>A0A484KRY4</accession>
<evidence type="ECO:0000313" key="11">
    <source>
        <dbReference type="Proteomes" id="UP000595140"/>
    </source>
</evidence>